<comment type="caution">
    <text evidence="3">The sequence shown here is derived from an EMBL/GenBank/DDBJ whole genome shotgun (WGS) entry which is preliminary data.</text>
</comment>
<proteinExistence type="predicted"/>
<evidence type="ECO:0000256" key="1">
    <source>
        <dbReference type="SAM" id="SignalP"/>
    </source>
</evidence>
<gene>
    <name evidence="3" type="ORF">C1O66_06410</name>
</gene>
<dbReference type="GO" id="GO:0016787">
    <property type="term" value="F:hydrolase activity"/>
    <property type="evidence" value="ECO:0007669"/>
    <property type="project" value="UniProtKB-KW"/>
</dbReference>
<evidence type="ECO:0000313" key="3">
    <source>
        <dbReference type="EMBL" id="PND37202.1"/>
    </source>
</evidence>
<reference evidence="3 4" key="1">
    <citation type="submission" date="2018-01" db="EMBL/GenBank/DDBJ databases">
        <title>Draft genome sequence of Paucibacter aquatile CR182 isolated from freshwater of the Nakdong River.</title>
        <authorList>
            <person name="Choi A."/>
            <person name="Chung E.J."/>
        </authorList>
    </citation>
    <scope>NUCLEOTIDE SEQUENCE [LARGE SCALE GENOMIC DNA]</scope>
    <source>
        <strain evidence="3 4">CR182</strain>
    </source>
</reference>
<keyword evidence="3" id="KW-0378">Hydrolase</keyword>
<dbReference type="Pfam" id="PF00561">
    <property type="entry name" value="Abhydrolase_1"/>
    <property type="match status" value="1"/>
</dbReference>
<organism evidence="3 4">
    <name type="scientific">Kinneretia aquatilis</name>
    <dbReference type="NCBI Taxonomy" id="2070761"/>
    <lineage>
        <taxon>Bacteria</taxon>
        <taxon>Pseudomonadati</taxon>
        <taxon>Pseudomonadota</taxon>
        <taxon>Betaproteobacteria</taxon>
        <taxon>Burkholderiales</taxon>
        <taxon>Sphaerotilaceae</taxon>
        <taxon>Roseateles</taxon>
    </lineage>
</organism>
<evidence type="ECO:0000313" key="4">
    <source>
        <dbReference type="Proteomes" id="UP000235916"/>
    </source>
</evidence>
<dbReference type="GO" id="GO:0016020">
    <property type="term" value="C:membrane"/>
    <property type="evidence" value="ECO:0007669"/>
    <property type="project" value="TreeGrafter"/>
</dbReference>
<feature type="domain" description="AB hydrolase-1" evidence="2">
    <location>
        <begin position="82"/>
        <end position="185"/>
    </location>
</feature>
<dbReference type="AlphaFoldDB" id="A0A2N8KUX2"/>
<dbReference type="Proteomes" id="UP000235916">
    <property type="component" value="Unassembled WGS sequence"/>
</dbReference>
<keyword evidence="1" id="KW-0732">Signal</keyword>
<dbReference type="OrthoDB" id="7185741at2"/>
<protein>
    <submittedName>
        <fullName evidence="3">Alpha/beta hydrolase</fullName>
    </submittedName>
</protein>
<feature type="signal peptide" evidence="1">
    <location>
        <begin position="1"/>
        <end position="44"/>
    </location>
</feature>
<dbReference type="InterPro" id="IPR050266">
    <property type="entry name" value="AB_hydrolase_sf"/>
</dbReference>
<sequence>MTSSTACLCRPALHPSSSFQRLQLPLVALLMSAFSLSTYAQAQAQPQVQATVAPAPINEQMLDVGGRKLHAILMGDEKAQATIVFESGFSMDLSAWRRVAPQLAPRAKVLIYSRAGHGQSEPSPAPVSLQQSGRDLSALLKAAQLPPPYVLVGHSYGAFLIRDFASRHPEQIAGLVFVDPAHERYDQVLKPLDAARLAAEQAHLERGAPERFRADVRYIQSIMDAGKLPDAGGPLPDVPAVVLTSTRRYAKPEVLLHTPAGMSAWRQLHSDFFAQFSNGAHVLTPTSGHHIQFDEPHLVVAAVDQVIRLSQEQAQRRALEAARAKLGGDLQAAAAAADPQAAVELAIRAPGLSEADVNNAGYAILGDGKQAPRAQLAALVLGANARLYPKSDNAADSHGEVLLKLGRRAEARAEFARALSLAEATGRSPRVLDSYRKHLAEAAELAAKP</sequence>
<feature type="chain" id="PRO_5014660158" evidence="1">
    <location>
        <begin position="45"/>
        <end position="449"/>
    </location>
</feature>
<dbReference type="InterPro" id="IPR000073">
    <property type="entry name" value="AB_hydrolase_1"/>
</dbReference>
<dbReference type="EMBL" id="POSP01000003">
    <property type="protein sequence ID" value="PND37202.1"/>
    <property type="molecule type" value="Genomic_DNA"/>
</dbReference>
<evidence type="ECO:0000259" key="2">
    <source>
        <dbReference type="Pfam" id="PF00561"/>
    </source>
</evidence>
<dbReference type="SUPFAM" id="SSF53474">
    <property type="entry name" value="alpha/beta-Hydrolases"/>
    <property type="match status" value="1"/>
</dbReference>
<name>A0A2N8KUX2_9BURK</name>
<accession>A0A2N8KUX2</accession>
<dbReference type="Gene3D" id="3.40.50.1820">
    <property type="entry name" value="alpha/beta hydrolase"/>
    <property type="match status" value="1"/>
</dbReference>
<dbReference type="PANTHER" id="PTHR43798">
    <property type="entry name" value="MONOACYLGLYCEROL LIPASE"/>
    <property type="match status" value="1"/>
</dbReference>
<dbReference type="PANTHER" id="PTHR43798:SF33">
    <property type="entry name" value="HYDROLASE, PUTATIVE (AFU_ORTHOLOGUE AFUA_2G14860)-RELATED"/>
    <property type="match status" value="1"/>
</dbReference>
<keyword evidence="4" id="KW-1185">Reference proteome</keyword>
<dbReference type="InterPro" id="IPR029058">
    <property type="entry name" value="AB_hydrolase_fold"/>
</dbReference>